<evidence type="ECO:0000313" key="3">
    <source>
        <dbReference type="EMBL" id="VEV55613.1"/>
    </source>
</evidence>
<evidence type="ECO:0000313" key="4">
    <source>
        <dbReference type="Proteomes" id="UP000030681"/>
    </source>
</evidence>
<keyword evidence="1" id="KW-0812">Transmembrane</keyword>
<gene>
    <name evidence="3" type="ORF">PVVCY_0602390</name>
    <name evidence="2" type="ORF">YYE_03728</name>
</gene>
<keyword evidence="1" id="KW-1133">Transmembrane helix</keyword>
<dbReference type="AlphaFoldDB" id="A0A081ID70"/>
<dbReference type="RefSeq" id="XP_008625595.1">
    <property type="nucleotide sequence ID" value="XM_008627373.1"/>
</dbReference>
<name>A0A081ID70_PLAVN</name>
<evidence type="ECO:0000256" key="1">
    <source>
        <dbReference type="SAM" id="Phobius"/>
    </source>
</evidence>
<protein>
    <submittedName>
        <fullName evidence="2">Uncharacterized protein</fullName>
    </submittedName>
</protein>
<dbReference type="VEuPathDB" id="PlasmoDB:PVVCY_0602390"/>
<dbReference type="KEGG" id="pvv:PVVCY_0602390"/>
<dbReference type="OrthoDB" id="372174at2759"/>
<evidence type="ECO:0000313" key="2">
    <source>
        <dbReference type="EMBL" id="KEG01628.1"/>
    </source>
</evidence>
<accession>A0A081ID70</accession>
<dbReference type="EMBL" id="LR215062">
    <property type="protein sequence ID" value="VEV55613.1"/>
    <property type="molecule type" value="Genomic_DNA"/>
</dbReference>
<dbReference type="Proteomes" id="UP000030681">
    <property type="component" value="Unassembled WGS sequence"/>
</dbReference>
<organism evidence="2 4">
    <name type="scientific">Plasmodium vinckei vinckei</name>
    <dbReference type="NCBI Taxonomy" id="54757"/>
    <lineage>
        <taxon>Eukaryota</taxon>
        <taxon>Sar</taxon>
        <taxon>Alveolata</taxon>
        <taxon>Apicomplexa</taxon>
        <taxon>Aconoidasida</taxon>
        <taxon>Haemosporida</taxon>
        <taxon>Plasmodiidae</taxon>
        <taxon>Plasmodium</taxon>
        <taxon>Plasmodium (Vinckeia)</taxon>
    </lineage>
</organism>
<dbReference type="Proteomes" id="UP000290582">
    <property type="component" value="Chromosome PVVCY_06"/>
</dbReference>
<evidence type="ECO:0000313" key="5">
    <source>
        <dbReference type="Proteomes" id="UP000290582"/>
    </source>
</evidence>
<reference evidence="3 5" key="2">
    <citation type="submission" date="2019-01" db="EMBL/GenBank/DDBJ databases">
        <authorList>
            <person name="Ramaprasad A."/>
        </authorList>
    </citation>
    <scope>NUCLEOTIDE SEQUENCE [LARGE SCALE GENOMIC DNA]</scope>
</reference>
<dbReference type="EMBL" id="KL446951">
    <property type="protein sequence ID" value="KEG01628.1"/>
    <property type="molecule type" value="Genomic_DNA"/>
</dbReference>
<feature type="transmembrane region" description="Helical" evidence="1">
    <location>
        <begin position="34"/>
        <end position="54"/>
    </location>
</feature>
<sequence>MLSERDDDDNYDESCDYVSYFARKRAPRKKLTPFVSFLKVVAGVFLCLMFKLFFRKPPPVAKPQYQPLYYY</sequence>
<reference evidence="2 4" key="1">
    <citation type="submission" date="2013-02" db="EMBL/GenBank/DDBJ databases">
        <title>The Genome Sequence of Plasmodium vinckei vinckei.</title>
        <authorList>
            <consortium name="The Broad Institute Genome Sequencing Platform"/>
            <consortium name="The Broad Institute Genome Sequencing Center for Infectious Disease"/>
            <person name="Neafsey D."/>
            <person name="Cheeseman I."/>
            <person name="Volkman S."/>
            <person name="Adams J."/>
            <person name="Walker B."/>
            <person name="Young S.K."/>
            <person name="Zeng Q."/>
            <person name="Gargeya S."/>
            <person name="Fitzgerald M."/>
            <person name="Haas B."/>
            <person name="Abouelleil A."/>
            <person name="Alvarado L."/>
            <person name="Arachchi H.M."/>
            <person name="Berlin A.M."/>
            <person name="Chapman S.B."/>
            <person name="Dewar J."/>
            <person name="Goldberg J."/>
            <person name="Griggs A."/>
            <person name="Gujja S."/>
            <person name="Hansen M."/>
            <person name="Howarth C."/>
            <person name="Imamovic A."/>
            <person name="Larimer J."/>
            <person name="McCowan C."/>
            <person name="Murphy C."/>
            <person name="Neiman D."/>
            <person name="Pearson M."/>
            <person name="Priest M."/>
            <person name="Roberts A."/>
            <person name="Saif S."/>
            <person name="Shea T."/>
            <person name="Sisk P."/>
            <person name="Sykes S."/>
            <person name="Wortman J."/>
            <person name="Nusbaum C."/>
            <person name="Birren B."/>
        </authorList>
    </citation>
    <scope>NUCLEOTIDE SEQUENCE [LARGE SCALE GENOMIC DNA]</scope>
    <source>
        <strain evidence="2">Vinckei</strain>
        <strain evidence="4">vinckei</strain>
    </source>
</reference>
<proteinExistence type="predicted"/>
<dbReference type="GeneID" id="19961934"/>
<keyword evidence="1" id="KW-0472">Membrane</keyword>